<sequence>MLIRKDPVSRIKVDKEGNIVEVEHYSDGKKKPCIYCKTSTKEREFGSVVCKDCAEYGYEKCLECKYGFKAQTFHCNGNDSEDHFESYIACAMIDYMGKFRDKPNFEQDASSWGVSPIERKKCFKEKGA</sequence>
<evidence type="ECO:0000313" key="1">
    <source>
        <dbReference type="EMBL" id="KKL17834.1"/>
    </source>
</evidence>
<protein>
    <submittedName>
        <fullName evidence="1">Uncharacterized protein</fullName>
    </submittedName>
</protein>
<organism evidence="1">
    <name type="scientific">marine sediment metagenome</name>
    <dbReference type="NCBI Taxonomy" id="412755"/>
    <lineage>
        <taxon>unclassified sequences</taxon>
        <taxon>metagenomes</taxon>
        <taxon>ecological metagenomes</taxon>
    </lineage>
</organism>
<dbReference type="EMBL" id="LAZR01039104">
    <property type="protein sequence ID" value="KKL17834.1"/>
    <property type="molecule type" value="Genomic_DNA"/>
</dbReference>
<reference evidence="1" key="1">
    <citation type="journal article" date="2015" name="Nature">
        <title>Complex archaea that bridge the gap between prokaryotes and eukaryotes.</title>
        <authorList>
            <person name="Spang A."/>
            <person name="Saw J.H."/>
            <person name="Jorgensen S.L."/>
            <person name="Zaremba-Niedzwiedzka K."/>
            <person name="Martijn J."/>
            <person name="Lind A.E."/>
            <person name="van Eijk R."/>
            <person name="Schleper C."/>
            <person name="Guy L."/>
            <person name="Ettema T.J."/>
        </authorList>
    </citation>
    <scope>NUCLEOTIDE SEQUENCE</scope>
</reference>
<accession>A0A0F9B7D9</accession>
<proteinExistence type="predicted"/>
<dbReference type="AlphaFoldDB" id="A0A0F9B7D9"/>
<gene>
    <name evidence="1" type="ORF">LCGC14_2481570</name>
</gene>
<comment type="caution">
    <text evidence="1">The sequence shown here is derived from an EMBL/GenBank/DDBJ whole genome shotgun (WGS) entry which is preliminary data.</text>
</comment>
<name>A0A0F9B7D9_9ZZZZ</name>